<feature type="region of interest" description="Disordered" evidence="1">
    <location>
        <begin position="124"/>
        <end position="178"/>
    </location>
</feature>
<proteinExistence type="predicted"/>
<dbReference type="AlphaFoldDB" id="A0A183SRQ5"/>
<reference evidence="4" key="1">
    <citation type="submission" date="2016-06" db="UniProtKB">
        <authorList>
            <consortium name="WormBaseParasite"/>
        </authorList>
    </citation>
    <scope>IDENTIFICATION</scope>
</reference>
<feature type="region of interest" description="Disordered" evidence="1">
    <location>
        <begin position="27"/>
        <end position="111"/>
    </location>
</feature>
<evidence type="ECO:0000313" key="3">
    <source>
        <dbReference type="Proteomes" id="UP000275846"/>
    </source>
</evidence>
<gene>
    <name evidence="2" type="ORF">SSLN_LOCUS6903</name>
</gene>
<reference evidence="2 3" key="2">
    <citation type="submission" date="2018-11" db="EMBL/GenBank/DDBJ databases">
        <authorList>
            <consortium name="Pathogen Informatics"/>
        </authorList>
    </citation>
    <scope>NUCLEOTIDE SEQUENCE [LARGE SCALE GENOMIC DNA]</scope>
    <source>
        <strain evidence="2 3">NST_G2</strain>
    </source>
</reference>
<feature type="compositionally biased region" description="Low complexity" evidence="1">
    <location>
        <begin position="83"/>
        <end position="99"/>
    </location>
</feature>
<feature type="compositionally biased region" description="Basic and acidic residues" evidence="1">
    <location>
        <begin position="209"/>
        <end position="221"/>
    </location>
</feature>
<evidence type="ECO:0000313" key="4">
    <source>
        <dbReference type="WBParaSite" id="SSLN_0000712201-mRNA-1"/>
    </source>
</evidence>
<accession>A0A183SRQ5</accession>
<keyword evidence="3" id="KW-1185">Reference proteome</keyword>
<evidence type="ECO:0000313" key="2">
    <source>
        <dbReference type="EMBL" id="VDL93288.1"/>
    </source>
</evidence>
<organism evidence="4">
    <name type="scientific">Schistocephalus solidus</name>
    <name type="common">Tapeworm</name>
    <dbReference type="NCBI Taxonomy" id="70667"/>
    <lineage>
        <taxon>Eukaryota</taxon>
        <taxon>Metazoa</taxon>
        <taxon>Spiralia</taxon>
        <taxon>Lophotrochozoa</taxon>
        <taxon>Platyhelminthes</taxon>
        <taxon>Cestoda</taxon>
        <taxon>Eucestoda</taxon>
        <taxon>Diphyllobothriidea</taxon>
        <taxon>Diphyllobothriidae</taxon>
        <taxon>Schistocephalus</taxon>
    </lineage>
</organism>
<name>A0A183SRQ5_SCHSO</name>
<sequence>MPQKKRTGPTVISSKLALIKCYLDTSDDDSEEDFTQSRTLKRKESTTATRNLLRSEEKRQATGAGKTKPDEHNKKVPSNKVKSIQLSQSQESSETASDEQSVHLSSEEEPVKWQKDFLKAKLQRQPLQVTGHSAVLKDPPAVRRANNEDQPARDDARPKAAAVSAKPSRRQFSASAGSRGRVVEAPVSRYASARSVKMMHLARSPSAHAEGHKRTGSRSDRMQTNYRPASETVEKRQFTKTVGSYADKKLIQPTCSFERNFSQSSRRDVVGGQSKQNEVMTTEATVKKDHREMMENSITENAADNQKDLSKRVDHENFNDHVPEKEINENKPLIRTKDSERSVANICDELNKWCSGILPDFKPSAEVTRQILDGKFL</sequence>
<dbReference type="Proteomes" id="UP000275846">
    <property type="component" value="Unassembled WGS sequence"/>
</dbReference>
<protein>
    <submittedName>
        <fullName evidence="4">CENPCB protein</fullName>
    </submittedName>
</protein>
<evidence type="ECO:0000256" key="1">
    <source>
        <dbReference type="SAM" id="MobiDB-lite"/>
    </source>
</evidence>
<dbReference type="EMBL" id="UYSU01033900">
    <property type="protein sequence ID" value="VDL93288.1"/>
    <property type="molecule type" value="Genomic_DNA"/>
</dbReference>
<dbReference type="WBParaSite" id="SSLN_0000712201-mRNA-1">
    <property type="protein sequence ID" value="SSLN_0000712201-mRNA-1"/>
    <property type="gene ID" value="SSLN_0000712201"/>
</dbReference>
<feature type="compositionally biased region" description="Basic and acidic residues" evidence="1">
    <location>
        <begin position="145"/>
        <end position="158"/>
    </location>
</feature>
<feature type="region of interest" description="Disordered" evidence="1">
    <location>
        <begin position="203"/>
        <end position="235"/>
    </location>
</feature>